<comment type="caution">
    <text evidence="2">The sequence shown here is derived from an EMBL/GenBank/DDBJ whole genome shotgun (WGS) entry which is preliminary data.</text>
</comment>
<protein>
    <recommendedName>
        <fullName evidence="4">Riboflavin biosynthesis protein RibA</fullName>
    </recommendedName>
</protein>
<feature type="transmembrane region" description="Helical" evidence="1">
    <location>
        <begin position="109"/>
        <end position="132"/>
    </location>
</feature>
<sequence>MNKSDNENLRAKIAPTDQVQVAAIFDDKHQAETTMQQLTKSTEVDSSQVALIDASDSKLSEKLERESKAIGKSLWNSHLVLGGVGLLIGLIAAFLLVEFGPALTQQNPLFTYIALISPGIFTGLFVAGLAGLRPDRSEIVQTVRHAVRRNKVAIVVNLKKSQSVSDIAEFLNHRAKTVVEAVR</sequence>
<proteinExistence type="predicted"/>
<keyword evidence="3" id="KW-1185">Reference proteome</keyword>
<accession>A0A7X5LLN5</accession>
<evidence type="ECO:0000313" key="3">
    <source>
        <dbReference type="Proteomes" id="UP000470213"/>
    </source>
</evidence>
<gene>
    <name evidence="2" type="ORF">GTH32_10430</name>
</gene>
<keyword evidence="1" id="KW-0472">Membrane</keyword>
<dbReference type="Proteomes" id="UP000470213">
    <property type="component" value="Unassembled WGS sequence"/>
</dbReference>
<evidence type="ECO:0000313" key="2">
    <source>
        <dbReference type="EMBL" id="NDV91599.1"/>
    </source>
</evidence>
<dbReference type="RefSeq" id="WP_163085480.1">
    <property type="nucleotide sequence ID" value="NZ_JAAAWN010000012.1"/>
</dbReference>
<dbReference type="AlphaFoldDB" id="A0A7X5LLN5"/>
<organism evidence="2 3">
    <name type="scientific">Alteromonas profundi</name>
    <dbReference type="NCBI Taxonomy" id="2696062"/>
    <lineage>
        <taxon>Bacteria</taxon>
        <taxon>Pseudomonadati</taxon>
        <taxon>Pseudomonadota</taxon>
        <taxon>Gammaproteobacteria</taxon>
        <taxon>Alteromonadales</taxon>
        <taxon>Alteromonadaceae</taxon>
        <taxon>Alteromonas/Salinimonas group</taxon>
        <taxon>Alteromonas</taxon>
    </lineage>
</organism>
<dbReference type="EMBL" id="JAAAWN010000012">
    <property type="protein sequence ID" value="NDV91599.1"/>
    <property type="molecule type" value="Genomic_DNA"/>
</dbReference>
<evidence type="ECO:0000256" key="1">
    <source>
        <dbReference type="SAM" id="Phobius"/>
    </source>
</evidence>
<name>A0A7X5LLN5_9ALTE</name>
<reference evidence="2 3" key="1">
    <citation type="submission" date="2020-01" db="EMBL/GenBank/DDBJ databases">
        <authorList>
            <person name="Chen J."/>
            <person name="Zhu S."/>
            <person name="Yang J."/>
        </authorList>
    </citation>
    <scope>NUCLEOTIDE SEQUENCE [LARGE SCALE GENOMIC DNA]</scope>
    <source>
        <strain evidence="2 3">345S023</strain>
    </source>
</reference>
<evidence type="ECO:0008006" key="4">
    <source>
        <dbReference type="Google" id="ProtNLM"/>
    </source>
</evidence>
<keyword evidence="1" id="KW-0812">Transmembrane</keyword>
<keyword evidence="1" id="KW-1133">Transmembrane helix</keyword>
<feature type="transmembrane region" description="Helical" evidence="1">
    <location>
        <begin position="74"/>
        <end position="97"/>
    </location>
</feature>